<dbReference type="RefSeq" id="WP_040742667.1">
    <property type="nucleotide sequence ID" value="NZ_QJKF01000001.1"/>
</dbReference>
<feature type="transmembrane region" description="Helical" evidence="1">
    <location>
        <begin position="29"/>
        <end position="50"/>
    </location>
</feature>
<keyword evidence="1" id="KW-0472">Membrane</keyword>
<dbReference type="EMBL" id="QJKF01000001">
    <property type="protein sequence ID" value="PXX71192.1"/>
    <property type="molecule type" value="Genomic_DNA"/>
</dbReference>
<dbReference type="OrthoDB" id="3474767at2"/>
<gene>
    <name evidence="2" type="ORF">DFR70_101614</name>
</gene>
<keyword evidence="3" id="KW-1185">Reference proteome</keyword>
<accession>A0A318KG12</accession>
<keyword evidence="1" id="KW-0812">Transmembrane</keyword>
<comment type="caution">
    <text evidence="2">The sequence shown here is derived from an EMBL/GenBank/DDBJ whole genome shotgun (WGS) entry which is preliminary data.</text>
</comment>
<feature type="transmembrane region" description="Helical" evidence="1">
    <location>
        <begin position="56"/>
        <end position="78"/>
    </location>
</feature>
<evidence type="ECO:0000313" key="2">
    <source>
        <dbReference type="EMBL" id="PXX71192.1"/>
    </source>
</evidence>
<dbReference type="Proteomes" id="UP000247569">
    <property type="component" value="Unassembled WGS sequence"/>
</dbReference>
<reference evidence="2 3" key="1">
    <citation type="submission" date="2018-05" db="EMBL/GenBank/DDBJ databases">
        <title>Genomic Encyclopedia of Type Strains, Phase IV (KMG-IV): sequencing the most valuable type-strain genomes for metagenomic binning, comparative biology and taxonomic classification.</title>
        <authorList>
            <person name="Goeker M."/>
        </authorList>
    </citation>
    <scope>NUCLEOTIDE SEQUENCE [LARGE SCALE GENOMIC DNA]</scope>
    <source>
        <strain evidence="2 3">DSM 44704</strain>
    </source>
</reference>
<name>A0A318KG12_9NOCA</name>
<sequence length="335" mass="36379">MTSEVIAQANYPGGTAVARRSTADRVRAWIVLLLSALPSAAPLTVLLYGLGRALGLGAPGVLAVVWFVVCVCAGAVYFRGAEGKWLSRLSRLRTPTDEERAALNSAWARVTRQAGVDAASCSLWIPESDRRFVVPDRMLVVAPDALRLPPRELEAVLAHRLAQRVQGRAAFWQLVFRLYNLPVVWIERALLAGLGLNAIGEAIARRLPARGSRAFAVGWTVLSRVLVACPTVAAATVIVGLAPAVLLRVTPELAALAVRPVVDRVEYRTDRIVVDLGYGAELGGVLRADVPHPAHAPLDPLSVSLFWPNTASDKRIRRIRDRLDELARRWSRPAS</sequence>
<keyword evidence="1" id="KW-1133">Transmembrane helix</keyword>
<evidence type="ECO:0008006" key="4">
    <source>
        <dbReference type="Google" id="ProtNLM"/>
    </source>
</evidence>
<organism evidence="2 3">
    <name type="scientific">Nocardia tenerifensis</name>
    <dbReference type="NCBI Taxonomy" id="228006"/>
    <lineage>
        <taxon>Bacteria</taxon>
        <taxon>Bacillati</taxon>
        <taxon>Actinomycetota</taxon>
        <taxon>Actinomycetes</taxon>
        <taxon>Mycobacteriales</taxon>
        <taxon>Nocardiaceae</taxon>
        <taxon>Nocardia</taxon>
    </lineage>
</organism>
<evidence type="ECO:0000313" key="3">
    <source>
        <dbReference type="Proteomes" id="UP000247569"/>
    </source>
</evidence>
<protein>
    <recommendedName>
        <fullName evidence="4">Zn-dependent protease with chaperone function</fullName>
    </recommendedName>
</protein>
<dbReference type="AlphaFoldDB" id="A0A318KG12"/>
<evidence type="ECO:0000256" key="1">
    <source>
        <dbReference type="SAM" id="Phobius"/>
    </source>
</evidence>
<proteinExistence type="predicted"/>